<evidence type="ECO:0000313" key="2">
    <source>
        <dbReference type="Proteomes" id="UP000749646"/>
    </source>
</evidence>
<name>A0A9P6SM88_9FUNG</name>
<dbReference type="Proteomes" id="UP000749646">
    <property type="component" value="Unassembled WGS sequence"/>
</dbReference>
<gene>
    <name evidence="1" type="ORF">BGZ65_003066</name>
</gene>
<comment type="caution">
    <text evidence="1">The sequence shown here is derived from an EMBL/GenBank/DDBJ whole genome shotgun (WGS) entry which is preliminary data.</text>
</comment>
<protein>
    <submittedName>
        <fullName evidence="1">Uncharacterized protein</fullName>
    </submittedName>
</protein>
<dbReference type="OrthoDB" id="2445620at2759"/>
<evidence type="ECO:0000313" key="1">
    <source>
        <dbReference type="EMBL" id="KAF9982261.1"/>
    </source>
</evidence>
<sequence>MSQLQEVRVVDDGEGSSVVSDKDRRLFFKHPFSPGKVTLEGITREERSDEDAAIIPESTPSFKFFAKFEGCQAGQHVVHWRVKLLDQFTIPNGLRFSVDVSYDAELADISGSLDVALPVEELEKLVKNHSYDLQLEELVTILPHEGKATVELSLSNIESERRFEYSDFEVDFVGIRPFTGDKQGQSKHTLRQTKILTNSWLDKAHERTLPLALSNSVPMCCNT</sequence>
<dbReference type="AlphaFoldDB" id="A0A9P6SM88"/>
<accession>A0A9P6SM88</accession>
<proteinExistence type="predicted"/>
<keyword evidence="2" id="KW-1185">Reference proteome</keyword>
<dbReference type="EMBL" id="JAAAHW010003603">
    <property type="protein sequence ID" value="KAF9982261.1"/>
    <property type="molecule type" value="Genomic_DNA"/>
</dbReference>
<reference evidence="1" key="1">
    <citation type="journal article" date="2020" name="Fungal Divers.">
        <title>Resolving the Mortierellaceae phylogeny through synthesis of multi-gene phylogenetics and phylogenomics.</title>
        <authorList>
            <person name="Vandepol N."/>
            <person name="Liber J."/>
            <person name="Desiro A."/>
            <person name="Na H."/>
            <person name="Kennedy M."/>
            <person name="Barry K."/>
            <person name="Grigoriev I.V."/>
            <person name="Miller A.N."/>
            <person name="O'Donnell K."/>
            <person name="Stajich J.E."/>
            <person name="Bonito G."/>
        </authorList>
    </citation>
    <scope>NUCLEOTIDE SEQUENCE</scope>
    <source>
        <strain evidence="1">MES-2147</strain>
    </source>
</reference>
<organism evidence="1 2">
    <name type="scientific">Modicella reniformis</name>
    <dbReference type="NCBI Taxonomy" id="1440133"/>
    <lineage>
        <taxon>Eukaryota</taxon>
        <taxon>Fungi</taxon>
        <taxon>Fungi incertae sedis</taxon>
        <taxon>Mucoromycota</taxon>
        <taxon>Mortierellomycotina</taxon>
        <taxon>Mortierellomycetes</taxon>
        <taxon>Mortierellales</taxon>
        <taxon>Mortierellaceae</taxon>
        <taxon>Modicella</taxon>
    </lineage>
</organism>